<evidence type="ECO:0000313" key="4">
    <source>
        <dbReference type="Proteomes" id="UP001180616"/>
    </source>
</evidence>
<dbReference type="PANTHER" id="PTHR30501:SF2">
    <property type="entry name" value="UPF0597 PROTEIN YHAM"/>
    <property type="match status" value="1"/>
</dbReference>
<feature type="domain" description="Serine dehydratase-like alpha subunit" evidence="2">
    <location>
        <begin position="195"/>
        <end position="438"/>
    </location>
</feature>
<dbReference type="Pfam" id="PF03313">
    <property type="entry name" value="SDH_alpha"/>
    <property type="match status" value="1"/>
</dbReference>
<dbReference type="HAMAP" id="MF_01845">
    <property type="entry name" value="UPF0597"/>
    <property type="match status" value="1"/>
</dbReference>
<proteinExistence type="inferred from homology"/>
<name>A0ABY9R5U7_9BACT</name>
<dbReference type="PANTHER" id="PTHR30501">
    <property type="entry name" value="UPF0597 PROTEIN YHAM"/>
    <property type="match status" value="1"/>
</dbReference>
<dbReference type="RefSeq" id="WP_309542945.1">
    <property type="nucleotide sequence ID" value="NZ_CP133659.1"/>
</dbReference>
<evidence type="ECO:0000259" key="2">
    <source>
        <dbReference type="Pfam" id="PF03313"/>
    </source>
</evidence>
<dbReference type="EMBL" id="CP133659">
    <property type="protein sequence ID" value="WMW67120.1"/>
    <property type="molecule type" value="Genomic_DNA"/>
</dbReference>
<keyword evidence="3" id="KW-0456">Lyase</keyword>
<dbReference type="Proteomes" id="UP001180616">
    <property type="component" value="Chromosome"/>
</dbReference>
<protein>
    <recommendedName>
        <fullName evidence="1">UPF0597 protein KPS_001775</fullName>
    </recommendedName>
</protein>
<organism evidence="3 4">
    <name type="scientific">Nitratidesulfovibrio liaohensis</name>
    <dbReference type="NCBI Taxonomy" id="2604158"/>
    <lineage>
        <taxon>Bacteria</taxon>
        <taxon>Pseudomonadati</taxon>
        <taxon>Thermodesulfobacteriota</taxon>
        <taxon>Desulfovibrionia</taxon>
        <taxon>Desulfovibrionales</taxon>
        <taxon>Desulfovibrionaceae</taxon>
        <taxon>Nitratidesulfovibrio</taxon>
    </lineage>
</organism>
<accession>A0ABY9R5U7</accession>
<keyword evidence="4" id="KW-1185">Reference proteome</keyword>
<dbReference type="GO" id="GO:0003941">
    <property type="term" value="F:L-serine ammonia-lyase activity"/>
    <property type="evidence" value="ECO:0007669"/>
    <property type="project" value="UniProtKB-EC"/>
</dbReference>
<gene>
    <name evidence="3" type="ORF">KPS_001775</name>
</gene>
<dbReference type="InterPro" id="IPR021144">
    <property type="entry name" value="UPF0597"/>
</dbReference>
<dbReference type="PIRSF" id="PIRSF006054">
    <property type="entry name" value="UCP006054"/>
    <property type="match status" value="1"/>
</dbReference>
<comment type="similarity">
    <text evidence="1">Belongs to the UPF0597 family.</text>
</comment>
<evidence type="ECO:0000256" key="1">
    <source>
        <dbReference type="HAMAP-Rule" id="MF_01845"/>
    </source>
</evidence>
<reference evidence="3" key="1">
    <citation type="submission" date="2023-09" db="EMBL/GenBank/DDBJ databases">
        <authorList>
            <consortium name="CW5 consortium"/>
            <person name="Lu C.-W."/>
        </authorList>
    </citation>
    <scope>NUCLEOTIDE SEQUENCE</scope>
    <source>
        <strain evidence="3">KPS</strain>
    </source>
</reference>
<dbReference type="InterPro" id="IPR005130">
    <property type="entry name" value="Ser_deHydtase-like_asu"/>
</dbReference>
<evidence type="ECO:0000313" key="3">
    <source>
        <dbReference type="EMBL" id="WMW67120.1"/>
    </source>
</evidence>
<sequence>MDIAAFFAAEVKPALGCTEPGAVALAAATAARHLPGPPERIHLRLSANIYKNGQSVGIPGAQGLRGNMLASALGALAGDADMGLQALAAVTADDVAAARALTERGAVTQEIVQDVPTVYAEAELYRPGHLVVAVVAGRHDRVAEVRHNGQVVYRAEDALGGDSLPPYMADLQRAAFDDLWAWADGIDTDLARDLLRGAEMNLAVAEQGLANPWGLAVGHTLGMALRGGDCRNDSASDARAPGSCAHDACGPDISARVKATTAAAADVRMAGANQPVMSSAGSGNHGLTAIIPPALAARAWGRSDAELARALALSHLVTGAVKARTGRLTPLCGCAVAAGAGAAAALVRLADGTPAQAEQAVALVFSSVMGMICDGAKGGCALKVGTAAAEAWSAAQLALHGPGMTGAEGIVSPDFRASLRSLGEVSSLGFAAVDVAIIRLLERGVQ</sequence>